<dbReference type="Gene3D" id="1.10.357.10">
    <property type="entry name" value="Tetracycline Repressor, domain 2"/>
    <property type="match status" value="1"/>
</dbReference>
<keyword evidence="6" id="KW-1185">Reference proteome</keyword>
<dbReference type="GO" id="GO:0000976">
    <property type="term" value="F:transcription cis-regulatory region binding"/>
    <property type="evidence" value="ECO:0007669"/>
    <property type="project" value="TreeGrafter"/>
</dbReference>
<dbReference type="Pfam" id="PF00440">
    <property type="entry name" value="TetR_N"/>
    <property type="match status" value="1"/>
</dbReference>
<protein>
    <submittedName>
        <fullName evidence="5">TetR family transcriptional regulator</fullName>
    </submittedName>
</protein>
<evidence type="ECO:0000256" key="1">
    <source>
        <dbReference type="ARBA" id="ARBA00023125"/>
    </source>
</evidence>
<dbReference type="AlphaFoldDB" id="A0A3A9YSK4"/>
<reference evidence="5 6" key="1">
    <citation type="journal article" date="2014" name="Int. J. Syst. Evol. Microbiol.">
        <title>Streptomyces hoynatensis sp. nov., isolated from deep marine sediment.</title>
        <authorList>
            <person name="Veyisoglu A."/>
            <person name="Sahin N."/>
        </authorList>
    </citation>
    <scope>NUCLEOTIDE SEQUENCE [LARGE SCALE GENOMIC DNA]</scope>
    <source>
        <strain evidence="5 6">KCTC 29097</strain>
    </source>
</reference>
<dbReference type="Proteomes" id="UP000272474">
    <property type="component" value="Unassembled WGS sequence"/>
</dbReference>
<organism evidence="5 6">
    <name type="scientific">Streptomyces hoynatensis</name>
    <dbReference type="NCBI Taxonomy" id="1141874"/>
    <lineage>
        <taxon>Bacteria</taxon>
        <taxon>Bacillati</taxon>
        <taxon>Actinomycetota</taxon>
        <taxon>Actinomycetes</taxon>
        <taxon>Kitasatosporales</taxon>
        <taxon>Streptomycetaceae</taxon>
        <taxon>Streptomyces</taxon>
    </lineage>
</organism>
<evidence type="ECO:0000256" key="3">
    <source>
        <dbReference type="SAM" id="MobiDB-lite"/>
    </source>
</evidence>
<feature type="DNA-binding region" description="H-T-H motif" evidence="2">
    <location>
        <begin position="43"/>
        <end position="62"/>
    </location>
</feature>
<comment type="caution">
    <text evidence="5">The sequence shown here is derived from an EMBL/GenBank/DDBJ whole genome shotgun (WGS) entry which is preliminary data.</text>
</comment>
<name>A0A3A9YSK4_9ACTN</name>
<dbReference type="OrthoDB" id="7186128at2"/>
<evidence type="ECO:0000313" key="5">
    <source>
        <dbReference type="EMBL" id="RKN39042.1"/>
    </source>
</evidence>
<dbReference type="SUPFAM" id="SSF46689">
    <property type="entry name" value="Homeodomain-like"/>
    <property type="match status" value="1"/>
</dbReference>
<evidence type="ECO:0000256" key="2">
    <source>
        <dbReference type="PROSITE-ProRule" id="PRU00335"/>
    </source>
</evidence>
<dbReference type="Pfam" id="PF14246">
    <property type="entry name" value="TetR_C_7"/>
    <property type="match status" value="1"/>
</dbReference>
<accession>A0A3A9YSK4</accession>
<dbReference type="PANTHER" id="PTHR30055">
    <property type="entry name" value="HTH-TYPE TRANSCRIPTIONAL REGULATOR RUTR"/>
    <property type="match status" value="1"/>
</dbReference>
<dbReference type="PANTHER" id="PTHR30055:SF146">
    <property type="entry name" value="HTH-TYPE TRANSCRIPTIONAL DUAL REGULATOR CECR"/>
    <property type="match status" value="1"/>
</dbReference>
<dbReference type="Gene3D" id="1.10.10.60">
    <property type="entry name" value="Homeodomain-like"/>
    <property type="match status" value="1"/>
</dbReference>
<gene>
    <name evidence="5" type="ORF">D7294_22980</name>
</gene>
<dbReference type="InterPro" id="IPR001647">
    <property type="entry name" value="HTH_TetR"/>
</dbReference>
<dbReference type="PROSITE" id="PS50977">
    <property type="entry name" value="HTH_TETR_2"/>
    <property type="match status" value="1"/>
</dbReference>
<feature type="region of interest" description="Disordered" evidence="3">
    <location>
        <begin position="1"/>
        <end position="22"/>
    </location>
</feature>
<feature type="domain" description="HTH tetR-type" evidence="4">
    <location>
        <begin position="20"/>
        <end position="80"/>
    </location>
</feature>
<dbReference type="InterPro" id="IPR039536">
    <property type="entry name" value="TetR_C_Proteobacteria"/>
</dbReference>
<proteinExistence type="predicted"/>
<dbReference type="InterPro" id="IPR050109">
    <property type="entry name" value="HTH-type_TetR-like_transc_reg"/>
</dbReference>
<dbReference type="GO" id="GO:0003700">
    <property type="term" value="F:DNA-binding transcription factor activity"/>
    <property type="evidence" value="ECO:0007669"/>
    <property type="project" value="TreeGrafter"/>
</dbReference>
<evidence type="ECO:0000259" key="4">
    <source>
        <dbReference type="PROSITE" id="PS50977"/>
    </source>
</evidence>
<dbReference type="EMBL" id="RBAL01000015">
    <property type="protein sequence ID" value="RKN39042.1"/>
    <property type="molecule type" value="Genomic_DNA"/>
</dbReference>
<dbReference type="InterPro" id="IPR009057">
    <property type="entry name" value="Homeodomain-like_sf"/>
</dbReference>
<keyword evidence="1 2" id="KW-0238">DNA-binding</keyword>
<sequence length="236" mass="24955">MDRAARPGGSGRRARTGGRGDKPAAIERAACEVFARDGYTRAGIDAIAAAAGASTRTLYNHFPGGKEELFRTVVQWSAGRVREAQLALLARYLDPERPPRAADLERDLLALARACAGLMAESRDHFALVGHIHAEAGHLPDEVFEAWQEAGPRAVARGYAAAMAALEEAGLLDTHGDPARAAAHFAALTSTDLAQRTSWGVRPLPQAETERLLASGVAAFLRAYAAGGPRPESARG</sequence>
<evidence type="ECO:0000313" key="6">
    <source>
        <dbReference type="Proteomes" id="UP000272474"/>
    </source>
</evidence>